<sequence length="621" mass="70545">MSVIYSETETYDIILTLGKGTFGEVAKCWKRSNGEMVAVKILKSDAYRSRIIKNELKLLAAISKVSLDDCHIVTFYEAFHDESQHYLVFELMEKNLFDLQKENGFSPLPVRHIRTIVFQVLKALVKLKELTIIHADLKPENIMIVDHCRFPFRVKVIDFGSASIFNEVRYVKEPYIQSRFYRSPEILLGLPFCEKVDMWSLGCVMAELYLGWPLYPGDNELEQVSFICKTQGMPKTHLLNAASKTHQFFKWTKTSSGTHRWQLKSSSEDLQQGKGVKGKVHQERRKYVLSSLDELETVNAPKAAAFFQGDEALAAISDRKSMVELLKRMLTLDSHERINPSSALQHPFVTMQHLKITLLHSRYCEISMLGFQEALSYPISQVGDEKPCYRMTEDQNSRDERYQNDSVRQIPVVANVQRTIDKMGGLRIDETELVAAMNLWVEGGPGGGYQPSTSMESISDHQELPRHHHQRNSNGTRRQPVLAYQNSHYGAKKQASRHSKSDPTFRKLFLLGQETAEGGCPCTNQDDSDSPSSKNPSSIPEFVDKQEENSVKKPPQEYATTEHGAQYSSFKSEESDSSYGNGWSTSGDWSPGTVAGVNHMKYEVPPRNSSHHHYLHLGSHQ</sequence>
<comment type="catalytic activity">
    <reaction evidence="7">
        <text>L-threonyl-[protein] + ATP = O-phospho-L-threonyl-[protein] + ADP + H(+)</text>
        <dbReference type="Rhea" id="RHEA:46608"/>
        <dbReference type="Rhea" id="RHEA-COMP:11060"/>
        <dbReference type="Rhea" id="RHEA-COMP:11605"/>
        <dbReference type="ChEBI" id="CHEBI:15378"/>
        <dbReference type="ChEBI" id="CHEBI:30013"/>
        <dbReference type="ChEBI" id="CHEBI:30616"/>
        <dbReference type="ChEBI" id="CHEBI:61977"/>
        <dbReference type="ChEBI" id="CHEBI:456216"/>
        <dbReference type="EC" id="2.7.11.1"/>
    </reaction>
</comment>
<feature type="region of interest" description="Disordered" evidence="11">
    <location>
        <begin position="445"/>
        <end position="479"/>
    </location>
</feature>
<evidence type="ECO:0000256" key="6">
    <source>
        <dbReference type="ARBA" id="ARBA00022840"/>
    </source>
</evidence>
<keyword evidence="3" id="KW-0808">Transferase</keyword>
<feature type="compositionally biased region" description="Basic and acidic residues" evidence="11">
    <location>
        <begin position="542"/>
        <end position="555"/>
    </location>
</feature>
<name>A0A444UJH9_ACIRT</name>
<proteinExistence type="inferred from homology"/>
<evidence type="ECO:0000259" key="12">
    <source>
        <dbReference type="PROSITE" id="PS50011"/>
    </source>
</evidence>
<dbReference type="Pfam" id="PF00069">
    <property type="entry name" value="Pkinase"/>
    <property type="match status" value="1"/>
</dbReference>
<dbReference type="Proteomes" id="UP000289886">
    <property type="component" value="Unassembled WGS sequence"/>
</dbReference>
<dbReference type="SMART" id="SM00220">
    <property type="entry name" value="S_TKc"/>
    <property type="match status" value="1"/>
</dbReference>
<evidence type="ECO:0000256" key="11">
    <source>
        <dbReference type="SAM" id="MobiDB-lite"/>
    </source>
</evidence>
<evidence type="ECO:0000256" key="10">
    <source>
        <dbReference type="PROSITE-ProRule" id="PRU10141"/>
    </source>
</evidence>
<keyword evidence="5 13" id="KW-0418">Kinase</keyword>
<dbReference type="GO" id="GO:0003677">
    <property type="term" value="F:DNA binding"/>
    <property type="evidence" value="ECO:0007669"/>
    <property type="project" value="UniProtKB-KW"/>
</dbReference>
<comment type="caution">
    <text evidence="13">The sequence shown here is derived from an EMBL/GenBank/DDBJ whole genome shotgun (WGS) entry which is preliminary data.</text>
</comment>
<dbReference type="InterPro" id="IPR011009">
    <property type="entry name" value="Kinase-like_dom_sf"/>
</dbReference>
<dbReference type="Gene3D" id="3.30.200.20">
    <property type="entry name" value="Phosphorylase Kinase, domain 1"/>
    <property type="match status" value="1"/>
</dbReference>
<evidence type="ECO:0000256" key="9">
    <source>
        <dbReference type="ARBA" id="ARBA00061380"/>
    </source>
</evidence>
<keyword evidence="14" id="KW-1185">Reference proteome</keyword>
<dbReference type="InterPro" id="IPR008271">
    <property type="entry name" value="Ser/Thr_kinase_AS"/>
</dbReference>
<feature type="domain" description="Protein kinase" evidence="12">
    <location>
        <begin position="11"/>
        <end position="349"/>
    </location>
</feature>
<dbReference type="InterPro" id="IPR000719">
    <property type="entry name" value="Prot_kinase_dom"/>
</dbReference>
<comment type="similarity">
    <text evidence="9">Belongs to the protein kinase superfamily. CMGC Ser/Thr protein kinase family. HIPK subfamily.</text>
</comment>
<dbReference type="FunFam" id="1.10.510.10:FF:000029">
    <property type="entry name" value="Homeodomain-interacting protein kinase 2 isoform 1"/>
    <property type="match status" value="1"/>
</dbReference>
<dbReference type="GO" id="GO:0004713">
    <property type="term" value="F:protein tyrosine kinase activity"/>
    <property type="evidence" value="ECO:0007669"/>
    <property type="project" value="TreeGrafter"/>
</dbReference>
<dbReference type="PROSITE" id="PS00108">
    <property type="entry name" value="PROTEIN_KINASE_ST"/>
    <property type="match status" value="1"/>
</dbReference>
<keyword evidence="13" id="KW-0371">Homeobox</keyword>
<dbReference type="EMBL" id="SCEB01214448">
    <property type="protein sequence ID" value="RXM35294.1"/>
    <property type="molecule type" value="Genomic_DNA"/>
</dbReference>
<evidence type="ECO:0000313" key="14">
    <source>
        <dbReference type="Proteomes" id="UP000289886"/>
    </source>
</evidence>
<evidence type="ECO:0000256" key="3">
    <source>
        <dbReference type="ARBA" id="ARBA00022679"/>
    </source>
</evidence>
<dbReference type="SUPFAM" id="SSF56112">
    <property type="entry name" value="Protein kinase-like (PK-like)"/>
    <property type="match status" value="1"/>
</dbReference>
<dbReference type="InterPro" id="IPR050494">
    <property type="entry name" value="Ser_Thr_dual-spec_kinase"/>
</dbReference>
<evidence type="ECO:0000256" key="4">
    <source>
        <dbReference type="ARBA" id="ARBA00022741"/>
    </source>
</evidence>
<dbReference type="EC" id="2.7.11.1" evidence="1"/>
<dbReference type="PANTHER" id="PTHR24058:SF46">
    <property type="entry name" value="HOMEODOMAIN-INTERACTING PROTEIN KINASE 4"/>
    <property type="match status" value="1"/>
</dbReference>
<evidence type="ECO:0000256" key="1">
    <source>
        <dbReference type="ARBA" id="ARBA00012513"/>
    </source>
</evidence>
<dbReference type="PANTHER" id="PTHR24058">
    <property type="entry name" value="DUAL SPECIFICITY PROTEIN KINASE"/>
    <property type="match status" value="1"/>
</dbReference>
<keyword evidence="6 10" id="KW-0067">ATP-binding</keyword>
<reference evidence="13 14" key="1">
    <citation type="submission" date="2019-01" db="EMBL/GenBank/DDBJ databases">
        <title>Draft Genome and Complete Hox-Cluster Characterization of the Sterlet Sturgeon (Acipenser ruthenus).</title>
        <authorList>
            <person name="Wei Q."/>
        </authorList>
    </citation>
    <scope>NUCLEOTIDE SEQUENCE [LARGE SCALE GENOMIC DNA]</scope>
    <source>
        <strain evidence="13">WHYD16114868_AA</strain>
        <tissue evidence="13">Blood</tissue>
    </source>
</reference>
<feature type="binding site" evidence="10">
    <location>
        <position position="40"/>
    </location>
    <ligand>
        <name>ATP</name>
        <dbReference type="ChEBI" id="CHEBI:30616"/>
    </ligand>
</feature>
<dbReference type="GO" id="GO:0005524">
    <property type="term" value="F:ATP binding"/>
    <property type="evidence" value="ECO:0007669"/>
    <property type="project" value="UniProtKB-UniRule"/>
</dbReference>
<dbReference type="GO" id="GO:0004674">
    <property type="term" value="F:protein serine/threonine kinase activity"/>
    <property type="evidence" value="ECO:0007669"/>
    <property type="project" value="UniProtKB-KW"/>
</dbReference>
<evidence type="ECO:0000313" key="13">
    <source>
        <dbReference type="EMBL" id="RXM35294.1"/>
    </source>
</evidence>
<dbReference type="GO" id="GO:0005737">
    <property type="term" value="C:cytoplasm"/>
    <property type="evidence" value="ECO:0007669"/>
    <property type="project" value="TreeGrafter"/>
</dbReference>
<evidence type="ECO:0000256" key="7">
    <source>
        <dbReference type="ARBA" id="ARBA00047899"/>
    </source>
</evidence>
<dbReference type="PROSITE" id="PS00107">
    <property type="entry name" value="PROTEIN_KINASE_ATP"/>
    <property type="match status" value="1"/>
</dbReference>
<dbReference type="Gene3D" id="1.10.510.10">
    <property type="entry name" value="Transferase(Phosphotransferase) domain 1"/>
    <property type="match status" value="1"/>
</dbReference>
<feature type="region of interest" description="Disordered" evidence="11">
    <location>
        <begin position="518"/>
        <end position="591"/>
    </location>
</feature>
<evidence type="ECO:0000256" key="2">
    <source>
        <dbReference type="ARBA" id="ARBA00022527"/>
    </source>
</evidence>
<dbReference type="GO" id="GO:0005634">
    <property type="term" value="C:nucleus"/>
    <property type="evidence" value="ECO:0007669"/>
    <property type="project" value="TreeGrafter"/>
</dbReference>
<organism evidence="13 14">
    <name type="scientific">Acipenser ruthenus</name>
    <name type="common">Sterlet sturgeon</name>
    <dbReference type="NCBI Taxonomy" id="7906"/>
    <lineage>
        <taxon>Eukaryota</taxon>
        <taxon>Metazoa</taxon>
        <taxon>Chordata</taxon>
        <taxon>Craniata</taxon>
        <taxon>Vertebrata</taxon>
        <taxon>Euteleostomi</taxon>
        <taxon>Actinopterygii</taxon>
        <taxon>Chondrostei</taxon>
        <taxon>Acipenseriformes</taxon>
        <taxon>Acipenseridae</taxon>
        <taxon>Acipenser</taxon>
    </lineage>
</organism>
<keyword evidence="13" id="KW-0238">DNA-binding</keyword>
<accession>A0A444UJH9</accession>
<evidence type="ECO:0000256" key="5">
    <source>
        <dbReference type="ARBA" id="ARBA00022777"/>
    </source>
</evidence>
<comment type="catalytic activity">
    <reaction evidence="8">
        <text>L-seryl-[protein] + ATP = O-phospho-L-seryl-[protein] + ADP + H(+)</text>
        <dbReference type="Rhea" id="RHEA:17989"/>
        <dbReference type="Rhea" id="RHEA-COMP:9863"/>
        <dbReference type="Rhea" id="RHEA-COMP:11604"/>
        <dbReference type="ChEBI" id="CHEBI:15378"/>
        <dbReference type="ChEBI" id="CHEBI:29999"/>
        <dbReference type="ChEBI" id="CHEBI:30616"/>
        <dbReference type="ChEBI" id="CHEBI:83421"/>
        <dbReference type="ChEBI" id="CHEBI:456216"/>
        <dbReference type="EC" id="2.7.11.1"/>
    </reaction>
</comment>
<dbReference type="PROSITE" id="PS50011">
    <property type="entry name" value="PROTEIN_KINASE_DOM"/>
    <property type="match status" value="1"/>
</dbReference>
<feature type="compositionally biased region" description="Low complexity" evidence="11">
    <location>
        <begin position="530"/>
        <end position="540"/>
    </location>
</feature>
<feature type="region of interest" description="Disordered" evidence="11">
    <location>
        <begin position="602"/>
        <end position="621"/>
    </location>
</feature>
<keyword evidence="2" id="KW-0723">Serine/threonine-protein kinase</keyword>
<gene>
    <name evidence="13" type="ORF">EOD39_0925</name>
</gene>
<dbReference type="InterPro" id="IPR017441">
    <property type="entry name" value="Protein_kinase_ATP_BS"/>
</dbReference>
<feature type="compositionally biased region" description="Polar residues" evidence="11">
    <location>
        <begin position="579"/>
        <end position="588"/>
    </location>
</feature>
<keyword evidence="4 10" id="KW-0547">Nucleotide-binding</keyword>
<evidence type="ECO:0000256" key="8">
    <source>
        <dbReference type="ARBA" id="ARBA00048679"/>
    </source>
</evidence>
<protein>
    <recommendedName>
        <fullName evidence="1">non-specific serine/threonine protein kinase</fullName>
        <ecNumber evidence="1">2.7.11.1</ecNumber>
    </recommendedName>
</protein>
<dbReference type="AlphaFoldDB" id="A0A444UJH9"/>